<evidence type="ECO:0000313" key="1">
    <source>
        <dbReference type="EMBL" id="ETN59414.1"/>
    </source>
</evidence>
<evidence type="ECO:0000313" key="3">
    <source>
        <dbReference type="Proteomes" id="UP000000673"/>
    </source>
</evidence>
<evidence type="ECO:0000313" key="2">
    <source>
        <dbReference type="EnsemblMetazoa" id="ADAC008989-PA"/>
    </source>
</evidence>
<dbReference type="Proteomes" id="UP000000673">
    <property type="component" value="Unassembled WGS sequence"/>
</dbReference>
<dbReference type="HOGENOM" id="CLU_2591712_0_0_1"/>
<sequence length="80" mass="8673">MQSWRRPPERCVSETCTGTYGVTRDVRFTCVPTDDGGDVGVLSLAHVMRYTGWLLMASFLEGASDASDPDEQPAGPPARP</sequence>
<reference evidence="1" key="3">
    <citation type="journal article" date="2013" name="Nucleic Acids Res.">
        <title>The genome of Anopheles darlingi, the main neotropical malaria vector.</title>
        <authorList>
            <person name="Marinotti O."/>
            <person name="Cerqueira G.C."/>
            <person name="de Almeida L.G."/>
            <person name="Ferro M.I."/>
            <person name="Loreto E.L."/>
            <person name="Zaha A."/>
            <person name="Teixeira S.M."/>
            <person name="Wespiser A.R."/>
            <person name="Almeida E Silva A."/>
            <person name="Schlindwein A.D."/>
            <person name="Pacheco A.C."/>
            <person name="Silva A.L."/>
            <person name="Graveley B.R."/>
            <person name="Walenz B.P."/>
            <person name="Lima Bde A."/>
            <person name="Ribeiro C.A."/>
            <person name="Nunes-Silva C.G."/>
            <person name="de Carvalho C.R."/>
            <person name="Soares C.M."/>
            <person name="de Menezes C.B."/>
            <person name="Matiolli C."/>
            <person name="Caffrey D."/>
            <person name="Araujo D.A."/>
            <person name="de Oliveira D.M."/>
            <person name="Golenbock D."/>
            <person name="Grisard E.C."/>
            <person name="Fantinatti-Garboggini F."/>
            <person name="de Carvalho F.M."/>
            <person name="Barcellos F.G."/>
            <person name="Prosdocimi F."/>
            <person name="May G."/>
            <person name="Azevedo Junior G.M."/>
            <person name="Guimaraes G.M."/>
            <person name="Goldman G.H."/>
            <person name="Padilha I.Q."/>
            <person name="Batista Jda S."/>
            <person name="Ferro J.A."/>
            <person name="Ribeiro J.M."/>
            <person name="Fietto J.L."/>
            <person name="Dabbas K.M."/>
            <person name="Cerdeira L."/>
            <person name="Agnez-Lima L.F."/>
            <person name="Brocchi M."/>
            <person name="de Carvalho M.O."/>
            <person name="Teixeira Mde M."/>
            <person name="Diniz Maia Mde M."/>
            <person name="Goldman M.H."/>
            <person name="Cruz Schneider M.P."/>
            <person name="Felipe M.S."/>
            <person name="Hungria M."/>
            <person name="Nicolas M.F."/>
            <person name="Pereira M."/>
            <person name="Montes M.A."/>
            <person name="Cantao M.E."/>
            <person name="Vincentz M."/>
            <person name="Rafael M.S."/>
            <person name="Silverman N."/>
            <person name="Stoco P.H."/>
            <person name="Souza R.C."/>
            <person name="Vicentini R."/>
            <person name="Gazzinelli R.T."/>
            <person name="Neves Rde O."/>
            <person name="Silva R."/>
            <person name="Astolfi-Filho S."/>
            <person name="Maciel T.E."/>
            <person name="Urmenyi T.P."/>
            <person name="Tadei W.P."/>
            <person name="Camargo E.P."/>
            <person name="de Vasconcelos A.T."/>
        </authorList>
    </citation>
    <scope>NUCLEOTIDE SEQUENCE</scope>
</reference>
<organism evidence="1">
    <name type="scientific">Anopheles darlingi</name>
    <name type="common">Mosquito</name>
    <dbReference type="NCBI Taxonomy" id="43151"/>
    <lineage>
        <taxon>Eukaryota</taxon>
        <taxon>Metazoa</taxon>
        <taxon>Ecdysozoa</taxon>
        <taxon>Arthropoda</taxon>
        <taxon>Hexapoda</taxon>
        <taxon>Insecta</taxon>
        <taxon>Pterygota</taxon>
        <taxon>Neoptera</taxon>
        <taxon>Endopterygota</taxon>
        <taxon>Diptera</taxon>
        <taxon>Nematocera</taxon>
        <taxon>Culicoidea</taxon>
        <taxon>Culicidae</taxon>
        <taxon>Anophelinae</taxon>
        <taxon>Anopheles</taxon>
    </lineage>
</organism>
<reference evidence="1" key="2">
    <citation type="submission" date="2010-05" db="EMBL/GenBank/DDBJ databases">
        <authorList>
            <person name="Almeida L.G."/>
            <person name="Nicolas M.F."/>
            <person name="Souza R.C."/>
            <person name="Vasconcelos A.T.R."/>
        </authorList>
    </citation>
    <scope>NUCLEOTIDE SEQUENCE</scope>
</reference>
<accession>W5J9J4</accession>
<dbReference type="EnsemblMetazoa" id="ADAC008989-RA">
    <property type="protein sequence ID" value="ADAC008989-PA"/>
    <property type="gene ID" value="ADAC008989"/>
</dbReference>
<keyword evidence="3" id="KW-1185">Reference proteome</keyword>
<reference evidence="2" key="4">
    <citation type="submission" date="2015-06" db="UniProtKB">
        <authorList>
            <consortium name="EnsemblMetazoa"/>
        </authorList>
    </citation>
    <scope>IDENTIFICATION</scope>
</reference>
<dbReference type="VEuPathDB" id="VectorBase:ADAC008989"/>
<dbReference type="EMBL" id="ADMH02002086">
    <property type="protein sequence ID" value="ETN59414.1"/>
    <property type="molecule type" value="Genomic_DNA"/>
</dbReference>
<name>W5J9J4_ANODA</name>
<reference evidence="1 3" key="1">
    <citation type="journal article" date="2010" name="BMC Genomics">
        <title>Combination of measures distinguishes pre-miRNAs from other stem-loops in the genome of the newly sequenced Anopheles darlingi.</title>
        <authorList>
            <person name="Mendes N.D."/>
            <person name="Freitas A.T."/>
            <person name="Vasconcelos A.T."/>
            <person name="Sagot M.F."/>
        </authorList>
    </citation>
    <scope>NUCLEOTIDE SEQUENCE</scope>
</reference>
<protein>
    <submittedName>
        <fullName evidence="1 2">Uncharacterized protein</fullName>
    </submittedName>
</protein>
<gene>
    <name evidence="1" type="ORF">AND_008989</name>
</gene>
<dbReference type="AlphaFoldDB" id="W5J9J4"/>
<proteinExistence type="predicted"/>